<feature type="non-terminal residue" evidence="4">
    <location>
        <position position="189"/>
    </location>
</feature>
<dbReference type="PANTHER" id="PTHR43333">
    <property type="entry name" value="2-HACID_DH_C DOMAIN-CONTAINING PROTEIN"/>
    <property type="match status" value="1"/>
</dbReference>
<dbReference type="GO" id="GO:0004617">
    <property type="term" value="F:phosphoglycerate dehydrogenase activity"/>
    <property type="evidence" value="ECO:0007669"/>
    <property type="project" value="UniProtKB-EC"/>
</dbReference>
<organism evidence="4">
    <name type="scientific">hydrothermal vent metagenome</name>
    <dbReference type="NCBI Taxonomy" id="652676"/>
    <lineage>
        <taxon>unclassified sequences</taxon>
        <taxon>metagenomes</taxon>
        <taxon>ecological metagenomes</taxon>
    </lineage>
</organism>
<gene>
    <name evidence="4" type="ORF">MNBD_NITROSPINAE05-265</name>
</gene>
<dbReference type="AlphaFoldDB" id="A0A3B1CJ61"/>
<evidence type="ECO:0000313" key="4">
    <source>
        <dbReference type="EMBL" id="VAX26611.1"/>
    </source>
</evidence>
<feature type="domain" description="D-isomer specific 2-hydroxyacid dehydrogenase NAD-binding" evidence="3">
    <location>
        <begin position="127"/>
        <end position="188"/>
    </location>
</feature>
<accession>A0A3B1CJ61</accession>
<dbReference type="EMBL" id="UOGG01000006">
    <property type="protein sequence ID" value="VAX26611.1"/>
    <property type="molecule type" value="Genomic_DNA"/>
</dbReference>
<keyword evidence="2" id="KW-0520">NAD</keyword>
<evidence type="ECO:0000256" key="2">
    <source>
        <dbReference type="ARBA" id="ARBA00023027"/>
    </source>
</evidence>
<keyword evidence="1 4" id="KW-0560">Oxidoreductase</keyword>
<evidence type="ECO:0000256" key="1">
    <source>
        <dbReference type="ARBA" id="ARBA00023002"/>
    </source>
</evidence>
<sequence>MRRGRSFDDLLKKYDWKMINKLLVYLTHPHVDAWNFKPEHEQILAGQVPGLEVTVCYHLAEFLKHLPSAEAVVVWYFKKEWQDKAPRLKLIATPAAGTDWIEISSGENLQISHGGFHGWMIAESVTGAMLYFCKAFALSSAMQTQKKWARKKISDRIQSLYRAKVTILGFGKIGTIIGQALKPFGCTLT</sequence>
<dbReference type="PANTHER" id="PTHR43333:SF1">
    <property type="entry name" value="D-ISOMER SPECIFIC 2-HYDROXYACID DEHYDROGENASE NAD-BINDING DOMAIN-CONTAINING PROTEIN"/>
    <property type="match status" value="1"/>
</dbReference>
<dbReference type="GO" id="GO:0051287">
    <property type="term" value="F:NAD binding"/>
    <property type="evidence" value="ECO:0007669"/>
    <property type="project" value="InterPro"/>
</dbReference>
<evidence type="ECO:0000259" key="3">
    <source>
        <dbReference type="Pfam" id="PF02826"/>
    </source>
</evidence>
<dbReference type="Pfam" id="PF02826">
    <property type="entry name" value="2-Hacid_dh_C"/>
    <property type="match status" value="1"/>
</dbReference>
<dbReference type="SUPFAM" id="SSF52283">
    <property type="entry name" value="Formate/glycerate dehydrogenase catalytic domain-like"/>
    <property type="match status" value="1"/>
</dbReference>
<dbReference type="InterPro" id="IPR036291">
    <property type="entry name" value="NAD(P)-bd_dom_sf"/>
</dbReference>
<dbReference type="Gene3D" id="3.40.50.720">
    <property type="entry name" value="NAD(P)-binding Rossmann-like Domain"/>
    <property type="match status" value="2"/>
</dbReference>
<protein>
    <submittedName>
        <fullName evidence="4">D-3-phosphoglycerate dehydrogenase</fullName>
        <ecNumber evidence="4">1.1.1.95</ecNumber>
    </submittedName>
</protein>
<proteinExistence type="predicted"/>
<dbReference type="EC" id="1.1.1.95" evidence="4"/>
<name>A0A3B1CJ61_9ZZZZ</name>
<dbReference type="SUPFAM" id="SSF51735">
    <property type="entry name" value="NAD(P)-binding Rossmann-fold domains"/>
    <property type="match status" value="1"/>
</dbReference>
<reference evidence="4" key="1">
    <citation type="submission" date="2018-06" db="EMBL/GenBank/DDBJ databases">
        <authorList>
            <person name="Zhirakovskaya E."/>
        </authorList>
    </citation>
    <scope>NUCLEOTIDE SEQUENCE</scope>
</reference>
<dbReference type="InterPro" id="IPR006140">
    <property type="entry name" value="D-isomer_DH_NAD-bd"/>
</dbReference>